<keyword evidence="8" id="KW-1133">Transmembrane helix</keyword>
<dbReference type="PANTHER" id="PTHR24305:SF166">
    <property type="entry name" value="CYTOCHROME P450 12A4, MITOCHONDRIAL-RELATED"/>
    <property type="match status" value="1"/>
</dbReference>
<dbReference type="EMBL" id="JARJLG010000031">
    <property type="protein sequence ID" value="KAJ7766992.1"/>
    <property type="molecule type" value="Genomic_DNA"/>
</dbReference>
<dbReference type="InterPro" id="IPR050121">
    <property type="entry name" value="Cytochrome_P450_monoxygenase"/>
</dbReference>
<dbReference type="PRINTS" id="PR00463">
    <property type="entry name" value="EP450I"/>
</dbReference>
<organism evidence="15 16">
    <name type="scientific">Mycena maculata</name>
    <dbReference type="NCBI Taxonomy" id="230809"/>
    <lineage>
        <taxon>Eukaryota</taxon>
        <taxon>Fungi</taxon>
        <taxon>Dikarya</taxon>
        <taxon>Basidiomycota</taxon>
        <taxon>Agaricomycotina</taxon>
        <taxon>Agaricomycetes</taxon>
        <taxon>Agaricomycetidae</taxon>
        <taxon>Agaricales</taxon>
        <taxon>Marasmiineae</taxon>
        <taxon>Mycenaceae</taxon>
        <taxon>Mycena</taxon>
    </lineage>
</organism>
<comment type="pathway">
    <text evidence="3">Secondary metabolite biosynthesis; terpenoid biosynthesis.</text>
</comment>
<evidence type="ECO:0000256" key="10">
    <source>
        <dbReference type="ARBA" id="ARBA00023004"/>
    </source>
</evidence>
<dbReference type="SUPFAM" id="SSF48264">
    <property type="entry name" value="Cytochrome P450"/>
    <property type="match status" value="1"/>
</dbReference>
<evidence type="ECO:0000256" key="8">
    <source>
        <dbReference type="ARBA" id="ARBA00022989"/>
    </source>
</evidence>
<keyword evidence="11" id="KW-0503">Monooxygenase</keyword>
<dbReference type="GO" id="GO:0016705">
    <property type="term" value="F:oxidoreductase activity, acting on paired donors, with incorporation or reduction of molecular oxygen"/>
    <property type="evidence" value="ECO:0007669"/>
    <property type="project" value="InterPro"/>
</dbReference>
<gene>
    <name evidence="15" type="ORF">DFH07DRAFT_808895</name>
</gene>
<protein>
    <submittedName>
        <fullName evidence="15">Cytochrome P450</fullName>
    </submittedName>
</protein>
<reference evidence="15" key="1">
    <citation type="submission" date="2023-03" db="EMBL/GenBank/DDBJ databases">
        <title>Massive genome expansion in bonnet fungi (Mycena s.s.) driven by repeated elements and novel gene families across ecological guilds.</title>
        <authorList>
            <consortium name="Lawrence Berkeley National Laboratory"/>
            <person name="Harder C.B."/>
            <person name="Miyauchi S."/>
            <person name="Viragh M."/>
            <person name="Kuo A."/>
            <person name="Thoen E."/>
            <person name="Andreopoulos B."/>
            <person name="Lu D."/>
            <person name="Skrede I."/>
            <person name="Drula E."/>
            <person name="Henrissat B."/>
            <person name="Morin E."/>
            <person name="Kohler A."/>
            <person name="Barry K."/>
            <person name="LaButti K."/>
            <person name="Morin E."/>
            <person name="Salamov A."/>
            <person name="Lipzen A."/>
            <person name="Mereny Z."/>
            <person name="Hegedus B."/>
            <person name="Baldrian P."/>
            <person name="Stursova M."/>
            <person name="Weitz H."/>
            <person name="Taylor A."/>
            <person name="Grigoriev I.V."/>
            <person name="Nagy L.G."/>
            <person name="Martin F."/>
            <person name="Kauserud H."/>
        </authorList>
    </citation>
    <scope>NUCLEOTIDE SEQUENCE</scope>
    <source>
        <strain evidence="15">CBHHK188m</strain>
    </source>
</reference>
<keyword evidence="7 13" id="KW-0479">Metal-binding</keyword>
<evidence type="ECO:0000256" key="7">
    <source>
        <dbReference type="ARBA" id="ARBA00022723"/>
    </source>
</evidence>
<evidence type="ECO:0000256" key="3">
    <source>
        <dbReference type="ARBA" id="ARBA00004721"/>
    </source>
</evidence>
<evidence type="ECO:0000256" key="2">
    <source>
        <dbReference type="ARBA" id="ARBA00004370"/>
    </source>
</evidence>
<keyword evidence="14" id="KW-0732">Signal</keyword>
<dbReference type="Pfam" id="PF00067">
    <property type="entry name" value="p450"/>
    <property type="match status" value="1"/>
</dbReference>
<feature type="signal peptide" evidence="14">
    <location>
        <begin position="1"/>
        <end position="24"/>
    </location>
</feature>
<comment type="cofactor">
    <cofactor evidence="1 13">
        <name>heme</name>
        <dbReference type="ChEBI" id="CHEBI:30413"/>
    </cofactor>
</comment>
<name>A0AAD7NLK9_9AGAR</name>
<dbReference type="GO" id="GO:0004497">
    <property type="term" value="F:monooxygenase activity"/>
    <property type="evidence" value="ECO:0007669"/>
    <property type="project" value="UniProtKB-KW"/>
</dbReference>
<dbReference type="InterPro" id="IPR001128">
    <property type="entry name" value="Cyt_P450"/>
</dbReference>
<dbReference type="InterPro" id="IPR002401">
    <property type="entry name" value="Cyt_P450_E_grp-I"/>
</dbReference>
<evidence type="ECO:0000256" key="11">
    <source>
        <dbReference type="ARBA" id="ARBA00023033"/>
    </source>
</evidence>
<dbReference type="AlphaFoldDB" id="A0AAD7NLK9"/>
<dbReference type="CDD" id="cd11069">
    <property type="entry name" value="CYP_FUM15-like"/>
    <property type="match status" value="1"/>
</dbReference>
<evidence type="ECO:0000256" key="5">
    <source>
        <dbReference type="ARBA" id="ARBA00022617"/>
    </source>
</evidence>
<dbReference type="Proteomes" id="UP001215280">
    <property type="component" value="Unassembled WGS sequence"/>
</dbReference>
<keyword evidence="5 13" id="KW-0349">Heme</keyword>
<comment type="subcellular location">
    <subcellularLocation>
        <location evidence="2">Membrane</location>
    </subcellularLocation>
</comment>
<dbReference type="GO" id="GO:0016020">
    <property type="term" value="C:membrane"/>
    <property type="evidence" value="ECO:0007669"/>
    <property type="project" value="UniProtKB-SubCell"/>
</dbReference>
<keyword evidence="12" id="KW-0472">Membrane</keyword>
<keyword evidence="10 13" id="KW-0408">Iron</keyword>
<dbReference type="PANTHER" id="PTHR24305">
    <property type="entry name" value="CYTOCHROME P450"/>
    <property type="match status" value="1"/>
</dbReference>
<sequence>MLFKLVTSLAGSLSAYLLYKVCKAIYDELASPIRQLPGPKSTHWFFGNFKQMRDDHNSGLEERWVKEYGPTMKVHRLLGISSPYTIDTKAIHHIISNTDIYQKSEAARFFLGRVVGPGILVVEDEQHKHQRKIMNPAFGAPQVRELTSIFVDTSIQLRDIWAAQAASNGGVARVEILSWLSKATLDIIGLAGFNYRINALGTDGNDTPDELAQAFETLVTPFEFNLMVFLRFQFPLFRRIPTKRDKEFINAQATMARIGRKLLAQSKREIAENGTFETGHGRDLLTLLVRANTSKEIPVNQRLSDEDVLAQVPTFLVAGHETTSTALTWVLFALTQNIAAQQRLREELMNVSTDNPSMDELNELKYLDCVVRETLRLYAPVPSTIRTAMRDDVVPLGTPVTDTRGTVHESLRIRKGERVFIPILALNHDMGIWGPDAMEFIPERWERSTPIANSIPGVWGHMLTFLGGPRSCIGYRFSLVETKALLFTLIRAFEFELAVPIRDIGKKSTDLVQRPIVLSERAKGNQMPLLVRSVGR</sequence>
<evidence type="ECO:0000256" key="1">
    <source>
        <dbReference type="ARBA" id="ARBA00001971"/>
    </source>
</evidence>
<keyword evidence="6" id="KW-0812">Transmembrane</keyword>
<evidence type="ECO:0000256" key="14">
    <source>
        <dbReference type="SAM" id="SignalP"/>
    </source>
</evidence>
<evidence type="ECO:0000313" key="15">
    <source>
        <dbReference type="EMBL" id="KAJ7766992.1"/>
    </source>
</evidence>
<keyword evidence="16" id="KW-1185">Reference proteome</keyword>
<dbReference type="GO" id="GO:0020037">
    <property type="term" value="F:heme binding"/>
    <property type="evidence" value="ECO:0007669"/>
    <property type="project" value="InterPro"/>
</dbReference>
<dbReference type="Gene3D" id="1.10.630.10">
    <property type="entry name" value="Cytochrome P450"/>
    <property type="match status" value="1"/>
</dbReference>
<evidence type="ECO:0000256" key="13">
    <source>
        <dbReference type="PIRSR" id="PIRSR602401-1"/>
    </source>
</evidence>
<evidence type="ECO:0000256" key="12">
    <source>
        <dbReference type="ARBA" id="ARBA00023136"/>
    </source>
</evidence>
<evidence type="ECO:0000256" key="6">
    <source>
        <dbReference type="ARBA" id="ARBA00022692"/>
    </source>
</evidence>
<keyword evidence="9" id="KW-0560">Oxidoreductase</keyword>
<feature type="binding site" description="axial binding residue" evidence="13">
    <location>
        <position position="472"/>
    </location>
    <ligand>
        <name>heme</name>
        <dbReference type="ChEBI" id="CHEBI:30413"/>
    </ligand>
    <ligandPart>
        <name>Fe</name>
        <dbReference type="ChEBI" id="CHEBI:18248"/>
    </ligandPart>
</feature>
<comment type="similarity">
    <text evidence="4">Belongs to the cytochrome P450 family.</text>
</comment>
<evidence type="ECO:0000313" key="16">
    <source>
        <dbReference type="Proteomes" id="UP001215280"/>
    </source>
</evidence>
<feature type="chain" id="PRO_5041951695" evidence="14">
    <location>
        <begin position="25"/>
        <end position="536"/>
    </location>
</feature>
<dbReference type="GO" id="GO:0005506">
    <property type="term" value="F:iron ion binding"/>
    <property type="evidence" value="ECO:0007669"/>
    <property type="project" value="InterPro"/>
</dbReference>
<accession>A0AAD7NLK9</accession>
<proteinExistence type="inferred from homology"/>
<dbReference type="InterPro" id="IPR036396">
    <property type="entry name" value="Cyt_P450_sf"/>
</dbReference>
<evidence type="ECO:0000256" key="9">
    <source>
        <dbReference type="ARBA" id="ARBA00023002"/>
    </source>
</evidence>
<comment type="caution">
    <text evidence="15">The sequence shown here is derived from an EMBL/GenBank/DDBJ whole genome shotgun (WGS) entry which is preliminary data.</text>
</comment>
<evidence type="ECO:0000256" key="4">
    <source>
        <dbReference type="ARBA" id="ARBA00010617"/>
    </source>
</evidence>
<dbReference type="PRINTS" id="PR00385">
    <property type="entry name" value="P450"/>
</dbReference>